<accession>A0A1X2HQE1</accession>
<evidence type="ECO:0000313" key="2">
    <source>
        <dbReference type="Proteomes" id="UP000242180"/>
    </source>
</evidence>
<dbReference type="OrthoDB" id="2345540at2759"/>
<dbReference type="InParanoid" id="A0A1X2HQE1"/>
<sequence length="339" mass="37879">MVPNNDSWFYIRSVATGGVITVGQPDGASATLRSQVYVCAPERTDDELWQWDGQYLRNKATDLVLDIRKGRLRLIEDTDICIFSKKVEAAAHNQLWGVREGDDSDNLLMIGSASSNAGCFIYSQSNADWVLDVSIKKLILFPYQPVDNENQRWEFVPIDEDPKSQSARLLRVKEHQQQHVNHGKSGAAPPETFPAPPSSPDLFIRGLTPAKRGSQASINNGGPGLSLTAYKEAHQVVYLERNPRLSNKTMAMAAAYQTWQTWKIEQVSLLTAQPSEYYDQTVDQPDVETKTRARLQTMARTAANNIFDGSDQLDNHKEQVMDLAGQLVTQLYEQLPGSP</sequence>
<keyword evidence="2" id="KW-1185">Reference proteome</keyword>
<dbReference type="EMBL" id="MCGN01000002">
    <property type="protein sequence ID" value="ORZ01600.1"/>
    <property type="molecule type" value="Genomic_DNA"/>
</dbReference>
<evidence type="ECO:0000313" key="1">
    <source>
        <dbReference type="EMBL" id="ORZ01600.1"/>
    </source>
</evidence>
<dbReference type="AlphaFoldDB" id="A0A1X2HQE1"/>
<protein>
    <recommendedName>
        <fullName evidence="3">Ricin B lectin domain-containing protein</fullName>
    </recommendedName>
</protein>
<reference evidence="1 2" key="1">
    <citation type="submission" date="2016-07" db="EMBL/GenBank/DDBJ databases">
        <title>Pervasive Adenine N6-methylation of Active Genes in Fungi.</title>
        <authorList>
            <consortium name="DOE Joint Genome Institute"/>
            <person name="Mondo S.J."/>
            <person name="Dannebaum R.O."/>
            <person name="Kuo R.C."/>
            <person name="Labutti K."/>
            <person name="Haridas S."/>
            <person name="Kuo A."/>
            <person name="Salamov A."/>
            <person name="Ahrendt S.R."/>
            <person name="Lipzen A."/>
            <person name="Sullivan W."/>
            <person name="Andreopoulos W.B."/>
            <person name="Clum A."/>
            <person name="Lindquist E."/>
            <person name="Daum C."/>
            <person name="Ramamoorthy G.K."/>
            <person name="Gryganskyi A."/>
            <person name="Culley D."/>
            <person name="Magnuson J.K."/>
            <person name="James T.Y."/>
            <person name="O'Malley M.A."/>
            <person name="Stajich J.E."/>
            <person name="Spatafora J.W."/>
            <person name="Visel A."/>
            <person name="Grigoriev I.V."/>
        </authorList>
    </citation>
    <scope>NUCLEOTIDE SEQUENCE [LARGE SCALE GENOMIC DNA]</scope>
    <source>
        <strain evidence="1 2">NRRL 2496</strain>
    </source>
</reference>
<dbReference type="InterPro" id="IPR035992">
    <property type="entry name" value="Ricin_B-like_lectins"/>
</dbReference>
<dbReference type="SUPFAM" id="SSF50370">
    <property type="entry name" value="Ricin B-like lectins"/>
    <property type="match status" value="1"/>
</dbReference>
<evidence type="ECO:0008006" key="3">
    <source>
        <dbReference type="Google" id="ProtNLM"/>
    </source>
</evidence>
<name>A0A1X2HQE1_SYNRA</name>
<dbReference type="STRING" id="13706.A0A1X2HQE1"/>
<proteinExistence type="predicted"/>
<gene>
    <name evidence="1" type="ORF">BCR43DRAFT_503120</name>
</gene>
<dbReference type="OMA" id="QISNDIM"/>
<dbReference type="Gene3D" id="2.80.10.50">
    <property type="match status" value="1"/>
</dbReference>
<comment type="caution">
    <text evidence="1">The sequence shown here is derived from an EMBL/GenBank/DDBJ whole genome shotgun (WGS) entry which is preliminary data.</text>
</comment>
<dbReference type="Proteomes" id="UP000242180">
    <property type="component" value="Unassembled WGS sequence"/>
</dbReference>
<organism evidence="1 2">
    <name type="scientific">Syncephalastrum racemosum</name>
    <name type="common">Filamentous fungus</name>
    <dbReference type="NCBI Taxonomy" id="13706"/>
    <lineage>
        <taxon>Eukaryota</taxon>
        <taxon>Fungi</taxon>
        <taxon>Fungi incertae sedis</taxon>
        <taxon>Mucoromycota</taxon>
        <taxon>Mucoromycotina</taxon>
        <taxon>Mucoromycetes</taxon>
        <taxon>Mucorales</taxon>
        <taxon>Syncephalastraceae</taxon>
        <taxon>Syncephalastrum</taxon>
    </lineage>
</organism>